<evidence type="ECO:0000313" key="3">
    <source>
        <dbReference type="EMBL" id="MBD7894588.1"/>
    </source>
</evidence>
<dbReference type="Pfam" id="PF01381">
    <property type="entry name" value="HTH_3"/>
    <property type="match status" value="1"/>
</dbReference>
<accession>A0ABR8PBB4</accession>
<dbReference type="CDD" id="cd00093">
    <property type="entry name" value="HTH_XRE"/>
    <property type="match status" value="1"/>
</dbReference>
<gene>
    <name evidence="3" type="ORF">H9564_02425</name>
</gene>
<evidence type="ECO:0000259" key="2">
    <source>
        <dbReference type="PROSITE" id="PS50943"/>
    </source>
</evidence>
<dbReference type="PANTHER" id="PTHR46558">
    <property type="entry name" value="TRACRIPTIONAL REGULATORY PROTEIN-RELATED-RELATED"/>
    <property type="match status" value="1"/>
</dbReference>
<feature type="domain" description="HTH cro/C1-type" evidence="2">
    <location>
        <begin position="5"/>
        <end position="59"/>
    </location>
</feature>
<dbReference type="RefSeq" id="WP_191683960.1">
    <property type="nucleotide sequence ID" value="NZ_JACSQW010000004.1"/>
</dbReference>
<dbReference type="EMBL" id="JACSQW010000004">
    <property type="protein sequence ID" value="MBD7894588.1"/>
    <property type="molecule type" value="Genomic_DNA"/>
</dbReference>
<dbReference type="PANTHER" id="PTHR46558:SF4">
    <property type="entry name" value="DNA-BIDING PHAGE PROTEIN"/>
    <property type="match status" value="1"/>
</dbReference>
<proteinExistence type="predicted"/>
<name>A0ABR8PBB4_9LACO</name>
<keyword evidence="4" id="KW-1185">Reference proteome</keyword>
<sequence>MTDTLKSLRVSKGYTQKSLAEKLGVSPITVFQWEHGKYKPTPTIMPKLARELGISAKQLFFTINNK</sequence>
<dbReference type="Gene3D" id="1.10.260.40">
    <property type="entry name" value="lambda repressor-like DNA-binding domains"/>
    <property type="match status" value="1"/>
</dbReference>
<dbReference type="SMART" id="SM00530">
    <property type="entry name" value="HTH_XRE"/>
    <property type="match status" value="1"/>
</dbReference>
<evidence type="ECO:0000313" key="4">
    <source>
        <dbReference type="Proteomes" id="UP000616837"/>
    </source>
</evidence>
<protein>
    <submittedName>
        <fullName evidence="3">Helix-turn-helix transcriptional regulator</fullName>
    </submittedName>
</protein>
<dbReference type="InterPro" id="IPR001387">
    <property type="entry name" value="Cro/C1-type_HTH"/>
</dbReference>
<dbReference type="SUPFAM" id="SSF47413">
    <property type="entry name" value="lambda repressor-like DNA-binding domains"/>
    <property type="match status" value="1"/>
</dbReference>
<dbReference type="Proteomes" id="UP000616837">
    <property type="component" value="Unassembled WGS sequence"/>
</dbReference>
<dbReference type="PROSITE" id="PS50943">
    <property type="entry name" value="HTH_CROC1"/>
    <property type="match status" value="1"/>
</dbReference>
<comment type="caution">
    <text evidence="3">The sequence shown here is derived from an EMBL/GenBank/DDBJ whole genome shotgun (WGS) entry which is preliminary data.</text>
</comment>
<dbReference type="InterPro" id="IPR010982">
    <property type="entry name" value="Lambda_DNA-bd_dom_sf"/>
</dbReference>
<organism evidence="3 4">
    <name type="scientific">Limosilactobacillus avistercoris</name>
    <dbReference type="NCBI Taxonomy" id="2762243"/>
    <lineage>
        <taxon>Bacteria</taxon>
        <taxon>Bacillati</taxon>
        <taxon>Bacillota</taxon>
        <taxon>Bacilli</taxon>
        <taxon>Lactobacillales</taxon>
        <taxon>Lactobacillaceae</taxon>
        <taxon>Limosilactobacillus</taxon>
    </lineage>
</organism>
<keyword evidence="1" id="KW-0238">DNA-binding</keyword>
<reference evidence="3 4" key="1">
    <citation type="submission" date="2020-08" db="EMBL/GenBank/DDBJ databases">
        <title>A Genomic Blueprint of the Chicken Gut Microbiome.</title>
        <authorList>
            <person name="Gilroy R."/>
            <person name="Ravi A."/>
            <person name="Getino M."/>
            <person name="Pursley I."/>
            <person name="Horton D.L."/>
            <person name="Alikhan N.-F."/>
            <person name="Baker D."/>
            <person name="Gharbi K."/>
            <person name="Hall N."/>
            <person name="Watson M."/>
            <person name="Adriaenssens E.M."/>
            <person name="Foster-Nyarko E."/>
            <person name="Jarju S."/>
            <person name="Secka A."/>
            <person name="Antonio M."/>
            <person name="Oren A."/>
            <person name="Chaudhuri R."/>
            <person name="La Ragione R.M."/>
            <person name="Hildebrand F."/>
            <person name="Pallen M.J."/>
        </authorList>
    </citation>
    <scope>NUCLEOTIDE SEQUENCE [LARGE SCALE GENOMIC DNA]</scope>
    <source>
        <strain evidence="3 4">Sa3CUN2</strain>
    </source>
</reference>
<evidence type="ECO:0000256" key="1">
    <source>
        <dbReference type="ARBA" id="ARBA00023125"/>
    </source>
</evidence>